<proteinExistence type="predicted"/>
<evidence type="ECO:0000313" key="3">
    <source>
        <dbReference type="Proteomes" id="UP000502928"/>
    </source>
</evidence>
<evidence type="ECO:0000313" key="2">
    <source>
        <dbReference type="EMBL" id="QII46531.1"/>
    </source>
</evidence>
<sequence>MALLCMAMILVSCSGEDGEQGLQGEQGNSIKGDPGPPGEDGISCWDLNGNGAGDTEEDVNNDGNFDALDCQGKDGINGEDGNANVRRFNISLEGYSGSTFNIPFPNEVTAEDIENSVFFFYILKDGGRYLVPGMGPGGNFYVRAYYSNSIFLQFQQVPEFNAYVMPEGFLGDELIVIVAETNLVGKNNQESLMSELKAAGVDTSDYHAVAEYFGLE</sequence>
<organism evidence="2 3">
    <name type="scientific">Flagellimonas oceani</name>
    <dbReference type="NCBI Taxonomy" id="2698672"/>
    <lineage>
        <taxon>Bacteria</taxon>
        <taxon>Pseudomonadati</taxon>
        <taxon>Bacteroidota</taxon>
        <taxon>Flavobacteriia</taxon>
        <taxon>Flavobacteriales</taxon>
        <taxon>Flavobacteriaceae</taxon>
        <taxon>Flagellimonas</taxon>
    </lineage>
</organism>
<dbReference type="Gene3D" id="1.20.5.320">
    <property type="entry name" value="6-Phosphogluconate Dehydrogenase, domain 3"/>
    <property type="match status" value="1"/>
</dbReference>
<dbReference type="Proteomes" id="UP000502928">
    <property type="component" value="Chromosome"/>
</dbReference>
<dbReference type="KEGG" id="mut:GVT53_18205"/>
<name>A0A6G7J6M4_9FLAO</name>
<reference evidence="2 3" key="1">
    <citation type="submission" date="2020-02" db="EMBL/GenBank/DDBJ databases">
        <title>Complete genome of Muricauda sp. 501str8.</title>
        <authorList>
            <person name="Dong B."/>
            <person name="Zhu S."/>
            <person name="Yang J."/>
            <person name="Chen J."/>
        </authorList>
    </citation>
    <scope>NUCLEOTIDE SEQUENCE [LARGE SCALE GENOMIC DNA]</scope>
    <source>
        <strain evidence="2 3">501str8</strain>
    </source>
</reference>
<keyword evidence="3" id="KW-1185">Reference proteome</keyword>
<evidence type="ECO:0000256" key="1">
    <source>
        <dbReference type="SAM" id="MobiDB-lite"/>
    </source>
</evidence>
<protein>
    <recommendedName>
        <fullName evidence="4">Collagen-like protein</fullName>
    </recommendedName>
</protein>
<dbReference type="RefSeq" id="WP_166249903.1">
    <property type="nucleotide sequence ID" value="NZ_CP049616.1"/>
</dbReference>
<accession>A0A6G7J6M4</accession>
<dbReference type="AlphaFoldDB" id="A0A6G7J6M4"/>
<feature type="region of interest" description="Disordered" evidence="1">
    <location>
        <begin position="19"/>
        <end position="63"/>
    </location>
</feature>
<dbReference type="EMBL" id="CP049616">
    <property type="protein sequence ID" value="QII46531.1"/>
    <property type="molecule type" value="Genomic_DNA"/>
</dbReference>
<gene>
    <name evidence="2" type="ORF">GVT53_18205</name>
</gene>
<evidence type="ECO:0008006" key="4">
    <source>
        <dbReference type="Google" id="ProtNLM"/>
    </source>
</evidence>